<evidence type="ECO:0000256" key="1">
    <source>
        <dbReference type="SAM" id="Phobius"/>
    </source>
</evidence>
<feature type="transmembrane region" description="Helical" evidence="1">
    <location>
        <begin position="25"/>
        <end position="47"/>
    </location>
</feature>
<reference evidence="2" key="2">
    <citation type="submission" date="2009-03" db="EMBL/GenBank/DDBJ databases">
        <authorList>
            <person name="Gang L."/>
        </authorList>
    </citation>
    <scope>NUCLEOTIDE SEQUENCE</scope>
    <source>
        <strain evidence="2">Anhui</strain>
    </source>
</reference>
<name>C1LEZ5_SCHJA</name>
<keyword evidence="1" id="KW-0472">Membrane</keyword>
<proteinExistence type="evidence at transcript level"/>
<protein>
    <submittedName>
        <fullName evidence="2">Hypotheticial protein</fullName>
    </submittedName>
</protein>
<evidence type="ECO:0000313" key="2">
    <source>
        <dbReference type="EMBL" id="CAX73273.1"/>
    </source>
</evidence>
<accession>C1LEZ5</accession>
<dbReference type="AlphaFoldDB" id="C1LEZ5"/>
<organism evidence="2">
    <name type="scientific">Schistosoma japonicum</name>
    <name type="common">Blood fluke</name>
    <dbReference type="NCBI Taxonomy" id="6182"/>
    <lineage>
        <taxon>Eukaryota</taxon>
        <taxon>Metazoa</taxon>
        <taxon>Spiralia</taxon>
        <taxon>Lophotrochozoa</taxon>
        <taxon>Platyhelminthes</taxon>
        <taxon>Trematoda</taxon>
        <taxon>Digenea</taxon>
        <taxon>Strigeidida</taxon>
        <taxon>Schistosomatoidea</taxon>
        <taxon>Schistosomatidae</taxon>
        <taxon>Schistosoma</taxon>
    </lineage>
</organism>
<sequence length="48" mass="5527">MSLLSGTRTRMCTWKKINLLSHRILTMYIAPNILMNKAIVITIIIIII</sequence>
<dbReference type="EMBL" id="FN317542">
    <property type="protein sequence ID" value="CAX73273.1"/>
    <property type="molecule type" value="mRNA"/>
</dbReference>
<reference evidence="2" key="1">
    <citation type="journal article" date="2009" name="Nature">
        <title>The Schistosoma japonicum genome reveals features of host-parasite interplay.</title>
        <authorList>
            <person name="Liu F."/>
            <person name="Zhou Y."/>
            <person name="Wang Z.Q."/>
            <person name="Lu G."/>
            <person name="Zheng H."/>
            <person name="Brindley P.J."/>
            <person name="McManus D.P."/>
            <person name="Blair D."/>
            <person name="Zhang Q.H."/>
            <person name="Zhong Y."/>
            <person name="Wang S."/>
            <person name="Han Z.G."/>
            <person name="Chen Z."/>
        </authorList>
    </citation>
    <scope>NUCLEOTIDE SEQUENCE</scope>
    <source>
        <strain evidence="2">Anhui</strain>
    </source>
</reference>
<keyword evidence="1" id="KW-0812">Transmembrane</keyword>
<keyword evidence="1" id="KW-1133">Transmembrane helix</keyword>